<dbReference type="SUPFAM" id="SSF46785">
    <property type="entry name" value="Winged helix' DNA-binding domain"/>
    <property type="match status" value="1"/>
</dbReference>
<reference evidence="6 7" key="1">
    <citation type="submission" date="2024-01" db="EMBL/GenBank/DDBJ databases">
        <title>Seven novel Bacillus-like species.</title>
        <authorList>
            <person name="Liu G."/>
        </authorList>
    </citation>
    <scope>NUCLEOTIDE SEQUENCE [LARGE SCALE GENOMIC DNA]</scope>
    <source>
        <strain evidence="6 7">FJAT-53711</strain>
    </source>
</reference>
<sequence length="289" mass="32326">MTITQLQIFVKTVEMESFTKAAQSLNMTQPAVSHAISSIESELGVTLIIRDKRKGLILTDVGKRILIHIREILNGIEKVEQEVAAEKGHEVGKIRIGSFPSASAHFLPKIINIFQQKYPNLELILYEGTLKEVEGWLLSRVIDIGIVILPNEEMEIIPLTRGKMVVVLRDDHTLYKKSAITIQDLNNEPIIIFKGGYEPPIIDMFKQAGVPLRIKYAVSTVTTSLNMIQEGLGLAILAELSLSNLPPNVRTRELEPQVWREIGLAVPSLKESSLAVQLFIEEVQELFSL</sequence>
<dbReference type="InterPro" id="IPR036388">
    <property type="entry name" value="WH-like_DNA-bd_sf"/>
</dbReference>
<dbReference type="InterPro" id="IPR036390">
    <property type="entry name" value="WH_DNA-bd_sf"/>
</dbReference>
<feature type="domain" description="HTH lysR-type" evidence="5">
    <location>
        <begin position="1"/>
        <end position="59"/>
    </location>
</feature>
<evidence type="ECO:0000256" key="4">
    <source>
        <dbReference type="ARBA" id="ARBA00023163"/>
    </source>
</evidence>
<protein>
    <submittedName>
        <fullName evidence="6">LysR family transcriptional regulator</fullName>
    </submittedName>
</protein>
<dbReference type="SUPFAM" id="SSF53850">
    <property type="entry name" value="Periplasmic binding protein-like II"/>
    <property type="match status" value="1"/>
</dbReference>
<dbReference type="Proteomes" id="UP001367922">
    <property type="component" value="Unassembled WGS sequence"/>
</dbReference>
<dbReference type="InterPro" id="IPR000847">
    <property type="entry name" value="LysR_HTH_N"/>
</dbReference>
<dbReference type="CDD" id="cd05466">
    <property type="entry name" value="PBP2_LTTR_substrate"/>
    <property type="match status" value="1"/>
</dbReference>
<dbReference type="Pfam" id="PF00126">
    <property type="entry name" value="HTH_1"/>
    <property type="match status" value="1"/>
</dbReference>
<evidence type="ECO:0000256" key="2">
    <source>
        <dbReference type="ARBA" id="ARBA00023015"/>
    </source>
</evidence>
<evidence type="ECO:0000313" key="7">
    <source>
        <dbReference type="Proteomes" id="UP001367922"/>
    </source>
</evidence>
<comment type="caution">
    <text evidence="6">The sequence shown here is derived from an EMBL/GenBank/DDBJ whole genome shotgun (WGS) entry which is preliminary data.</text>
</comment>
<dbReference type="InterPro" id="IPR050950">
    <property type="entry name" value="HTH-type_LysR_regulators"/>
</dbReference>
<gene>
    <name evidence="6" type="ORF">WAX78_16100</name>
</gene>
<dbReference type="PRINTS" id="PR00039">
    <property type="entry name" value="HTHLYSR"/>
</dbReference>
<dbReference type="InterPro" id="IPR005119">
    <property type="entry name" value="LysR_subst-bd"/>
</dbReference>
<dbReference type="EMBL" id="JBAWSV010000005">
    <property type="protein sequence ID" value="MEI4830967.1"/>
    <property type="molecule type" value="Genomic_DNA"/>
</dbReference>
<keyword evidence="4" id="KW-0804">Transcription</keyword>
<keyword evidence="3" id="KW-0238">DNA-binding</keyword>
<evidence type="ECO:0000259" key="5">
    <source>
        <dbReference type="PROSITE" id="PS50931"/>
    </source>
</evidence>
<comment type="similarity">
    <text evidence="1">Belongs to the LysR transcriptional regulatory family.</text>
</comment>
<dbReference type="PROSITE" id="PS50931">
    <property type="entry name" value="HTH_LYSR"/>
    <property type="match status" value="1"/>
</dbReference>
<dbReference type="RefSeq" id="WP_336483064.1">
    <property type="nucleotide sequence ID" value="NZ_JBAWSV010000005.1"/>
</dbReference>
<dbReference type="Gene3D" id="1.10.10.10">
    <property type="entry name" value="Winged helix-like DNA-binding domain superfamily/Winged helix DNA-binding domain"/>
    <property type="match status" value="1"/>
</dbReference>
<keyword evidence="2" id="KW-0805">Transcription regulation</keyword>
<dbReference type="PANTHER" id="PTHR30419:SF24">
    <property type="entry name" value="HTH-TYPE TRANSCRIPTIONAL REGULATOR CZCR"/>
    <property type="match status" value="1"/>
</dbReference>
<evidence type="ECO:0000256" key="3">
    <source>
        <dbReference type="ARBA" id="ARBA00023125"/>
    </source>
</evidence>
<proteinExistence type="inferred from homology"/>
<accession>A0ABU8G0L0</accession>
<organism evidence="6 7">
    <name type="scientific">Bacillus yunxiaonensis</name>
    <dbReference type="NCBI Taxonomy" id="3127665"/>
    <lineage>
        <taxon>Bacteria</taxon>
        <taxon>Bacillati</taxon>
        <taxon>Bacillota</taxon>
        <taxon>Bacilli</taxon>
        <taxon>Bacillales</taxon>
        <taxon>Bacillaceae</taxon>
        <taxon>Bacillus</taxon>
    </lineage>
</organism>
<name>A0ABU8G0L0_9BACI</name>
<dbReference type="Gene3D" id="3.40.190.290">
    <property type="match status" value="1"/>
</dbReference>
<evidence type="ECO:0000256" key="1">
    <source>
        <dbReference type="ARBA" id="ARBA00009437"/>
    </source>
</evidence>
<evidence type="ECO:0000313" key="6">
    <source>
        <dbReference type="EMBL" id="MEI4830967.1"/>
    </source>
</evidence>
<dbReference type="Pfam" id="PF03466">
    <property type="entry name" value="LysR_substrate"/>
    <property type="match status" value="1"/>
</dbReference>
<keyword evidence="7" id="KW-1185">Reference proteome</keyword>
<dbReference type="PANTHER" id="PTHR30419">
    <property type="entry name" value="HTH-TYPE TRANSCRIPTIONAL REGULATOR YBHD"/>
    <property type="match status" value="1"/>
</dbReference>